<reference evidence="1 2" key="1">
    <citation type="journal article" date="2018" name="J. Allergy Clin. Immunol.">
        <title>High-quality assembly of Dermatophagoides pteronyssinus genome and transcriptome reveals a wide range of novel allergens.</title>
        <authorList>
            <person name="Liu X.Y."/>
            <person name="Yang K.Y."/>
            <person name="Wang M.Q."/>
            <person name="Kwok J.S."/>
            <person name="Zeng X."/>
            <person name="Yang Z."/>
            <person name="Xiao X.J."/>
            <person name="Lau C.P."/>
            <person name="Li Y."/>
            <person name="Huang Z.M."/>
            <person name="Ba J.G."/>
            <person name="Yim A.K."/>
            <person name="Ouyang C.Y."/>
            <person name="Ngai S.M."/>
            <person name="Chan T.F."/>
            <person name="Leung E.L."/>
            <person name="Liu L."/>
            <person name="Liu Z.G."/>
            <person name="Tsui S.K."/>
        </authorList>
    </citation>
    <scope>NUCLEOTIDE SEQUENCE [LARGE SCALE GENOMIC DNA]</scope>
    <source>
        <strain evidence="1">Derp</strain>
    </source>
</reference>
<proteinExistence type="predicted"/>
<reference evidence="1 2" key="2">
    <citation type="journal article" date="2022" name="Mol. Biol. Evol.">
        <title>Comparative Genomics Reveals Insights into the Divergent Evolution of Astigmatic Mites and Household Pest Adaptations.</title>
        <authorList>
            <person name="Xiong Q."/>
            <person name="Wan A.T."/>
            <person name="Liu X."/>
            <person name="Fung C.S."/>
            <person name="Xiao X."/>
            <person name="Malainual N."/>
            <person name="Hou J."/>
            <person name="Wang L."/>
            <person name="Wang M."/>
            <person name="Yang K.Y."/>
            <person name="Cui Y."/>
            <person name="Leung E.L."/>
            <person name="Nong W."/>
            <person name="Shin S.K."/>
            <person name="Au S.W."/>
            <person name="Jeong K.Y."/>
            <person name="Chew F.T."/>
            <person name="Hui J.H."/>
            <person name="Leung T.F."/>
            <person name="Tungtrongchitr A."/>
            <person name="Zhong N."/>
            <person name="Liu Z."/>
            <person name="Tsui S.K."/>
        </authorList>
    </citation>
    <scope>NUCLEOTIDE SEQUENCE [LARGE SCALE GENOMIC DNA]</scope>
    <source>
        <strain evidence="1">Derp</strain>
    </source>
</reference>
<name>A0ABQ8IWN8_DERPT</name>
<evidence type="ECO:0000313" key="2">
    <source>
        <dbReference type="Proteomes" id="UP000887458"/>
    </source>
</evidence>
<evidence type="ECO:0000313" key="1">
    <source>
        <dbReference type="EMBL" id="KAH9414727.1"/>
    </source>
</evidence>
<comment type="caution">
    <text evidence="1">The sequence shown here is derived from an EMBL/GenBank/DDBJ whole genome shotgun (WGS) entry which is preliminary data.</text>
</comment>
<protein>
    <submittedName>
        <fullName evidence="1">Uncharacterized protein</fullName>
    </submittedName>
</protein>
<keyword evidence="2" id="KW-1185">Reference proteome</keyword>
<gene>
    <name evidence="1" type="ORF">DERP_008567</name>
</gene>
<sequence>MQCINLDEKVFDATLFFLLFKRNNFKMIPIEIPYFVFRLKSISIVHFYMHGYATELYFSCAKFSD</sequence>
<organism evidence="1 2">
    <name type="scientific">Dermatophagoides pteronyssinus</name>
    <name type="common">European house dust mite</name>
    <dbReference type="NCBI Taxonomy" id="6956"/>
    <lineage>
        <taxon>Eukaryota</taxon>
        <taxon>Metazoa</taxon>
        <taxon>Ecdysozoa</taxon>
        <taxon>Arthropoda</taxon>
        <taxon>Chelicerata</taxon>
        <taxon>Arachnida</taxon>
        <taxon>Acari</taxon>
        <taxon>Acariformes</taxon>
        <taxon>Sarcoptiformes</taxon>
        <taxon>Astigmata</taxon>
        <taxon>Psoroptidia</taxon>
        <taxon>Analgoidea</taxon>
        <taxon>Pyroglyphidae</taxon>
        <taxon>Dermatophagoidinae</taxon>
        <taxon>Dermatophagoides</taxon>
    </lineage>
</organism>
<accession>A0ABQ8IWN8</accession>
<dbReference type="Proteomes" id="UP000887458">
    <property type="component" value="Unassembled WGS sequence"/>
</dbReference>
<dbReference type="EMBL" id="NJHN03000105">
    <property type="protein sequence ID" value="KAH9414727.1"/>
    <property type="molecule type" value="Genomic_DNA"/>
</dbReference>